<evidence type="ECO:0000313" key="3">
    <source>
        <dbReference type="Proteomes" id="UP000059113"/>
    </source>
</evidence>
<keyword evidence="3" id="KW-1185">Reference proteome</keyword>
<dbReference type="STRING" id="1648404.CP97_14175"/>
<protein>
    <submittedName>
        <fullName evidence="2">Transposase</fullName>
    </submittedName>
</protein>
<dbReference type="EMBL" id="CP011310">
    <property type="protein sequence ID" value="AKQ42934.2"/>
    <property type="molecule type" value="Genomic_DNA"/>
</dbReference>
<organism evidence="2 3">
    <name type="scientific">Aurantiacibacter atlanticus</name>
    <dbReference type="NCBI Taxonomy" id="1648404"/>
    <lineage>
        <taxon>Bacteria</taxon>
        <taxon>Pseudomonadati</taxon>
        <taxon>Pseudomonadota</taxon>
        <taxon>Alphaproteobacteria</taxon>
        <taxon>Sphingomonadales</taxon>
        <taxon>Erythrobacteraceae</taxon>
        <taxon>Aurantiacibacter</taxon>
    </lineage>
</organism>
<evidence type="ECO:0000259" key="1">
    <source>
        <dbReference type="Pfam" id="PF01609"/>
    </source>
</evidence>
<accession>A0A0H4VIZ2</accession>
<dbReference type="GO" id="GO:0004803">
    <property type="term" value="F:transposase activity"/>
    <property type="evidence" value="ECO:0007669"/>
    <property type="project" value="InterPro"/>
</dbReference>
<dbReference type="OrthoDB" id="9798237at2"/>
<sequence>MPAHFDKQLYPQRHKIENLFARLKDWRRIHTRYDRRADIFMAAITSQPFAHSGSINES</sequence>
<evidence type="ECO:0000313" key="2">
    <source>
        <dbReference type="EMBL" id="AKQ42934.2"/>
    </source>
</evidence>
<reference evidence="2 3" key="1">
    <citation type="journal article" date="2015" name="Int. J. Syst. Evol. Microbiol.">
        <title>Erythrobacter atlanticus sp. nov., a bacterium from ocean sediment able to degrade polycyclic aromatic hydrocarbons.</title>
        <authorList>
            <person name="Zhuang L."/>
            <person name="Liu Y."/>
            <person name="Wang L."/>
            <person name="Wang W."/>
            <person name="Shao Z."/>
        </authorList>
    </citation>
    <scope>NUCLEOTIDE SEQUENCE [LARGE SCALE GENOMIC DNA]</scope>
    <source>
        <strain evidence="3">s21-N3</strain>
    </source>
</reference>
<proteinExistence type="predicted"/>
<dbReference type="Proteomes" id="UP000059113">
    <property type="component" value="Chromosome"/>
</dbReference>
<dbReference type="GO" id="GO:0003677">
    <property type="term" value="F:DNA binding"/>
    <property type="evidence" value="ECO:0007669"/>
    <property type="project" value="InterPro"/>
</dbReference>
<dbReference type="GO" id="GO:0006313">
    <property type="term" value="P:DNA transposition"/>
    <property type="evidence" value="ECO:0007669"/>
    <property type="project" value="InterPro"/>
</dbReference>
<dbReference type="RefSeq" id="WP_149036383.1">
    <property type="nucleotide sequence ID" value="NZ_CP011310.1"/>
</dbReference>
<dbReference type="AlphaFoldDB" id="A0A0H4VIZ2"/>
<feature type="domain" description="Transposase IS4-like" evidence="1">
    <location>
        <begin position="2"/>
        <end position="44"/>
    </location>
</feature>
<reference evidence="3" key="2">
    <citation type="submission" date="2015-04" db="EMBL/GenBank/DDBJ databases">
        <title>The complete genome sequence of Erythrobacter sp. s21-N3.</title>
        <authorList>
            <person name="Zhuang L."/>
            <person name="Liu Y."/>
            <person name="Shao Z."/>
        </authorList>
    </citation>
    <scope>NUCLEOTIDE SEQUENCE [LARGE SCALE GENOMIC DNA]</scope>
    <source>
        <strain evidence="3">s21-N3</strain>
    </source>
</reference>
<dbReference type="InterPro" id="IPR002559">
    <property type="entry name" value="Transposase_11"/>
</dbReference>
<dbReference type="KEGG" id="ery:CP97_14175"/>
<gene>
    <name evidence="2" type="ORF">CP97_14175</name>
</gene>
<name>A0A0H4VIZ2_9SPHN</name>
<dbReference type="Pfam" id="PF01609">
    <property type="entry name" value="DDE_Tnp_1"/>
    <property type="match status" value="1"/>
</dbReference>